<dbReference type="GO" id="GO:0031640">
    <property type="term" value="P:killing of cells of another organism"/>
    <property type="evidence" value="ECO:0007669"/>
    <property type="project" value="UniProtKB-KW"/>
</dbReference>
<dbReference type="PROSITE" id="PS51412">
    <property type="entry name" value="MACPF_2"/>
    <property type="match status" value="1"/>
</dbReference>
<dbReference type="Proteomes" id="UP000663829">
    <property type="component" value="Unassembled WGS sequence"/>
</dbReference>
<evidence type="ECO:0000256" key="3">
    <source>
        <dbReference type="ARBA" id="ARBA00022852"/>
    </source>
</evidence>
<comment type="subcellular location">
    <subcellularLocation>
        <location evidence="1">Secreted</location>
    </subcellularLocation>
</comment>
<dbReference type="EMBL" id="CAJOBA010059810">
    <property type="protein sequence ID" value="CAF4318753.1"/>
    <property type="molecule type" value="Genomic_DNA"/>
</dbReference>
<dbReference type="Proteomes" id="UP000681722">
    <property type="component" value="Unassembled WGS sequence"/>
</dbReference>
<evidence type="ECO:0000256" key="1">
    <source>
        <dbReference type="ARBA" id="ARBA00004613"/>
    </source>
</evidence>
<dbReference type="InterPro" id="IPR000742">
    <property type="entry name" value="EGF"/>
</dbReference>
<evidence type="ECO:0000256" key="2">
    <source>
        <dbReference type="ARBA" id="ARBA00022525"/>
    </source>
</evidence>
<feature type="domain" description="EGF-like" evidence="6">
    <location>
        <begin position="341"/>
        <end position="379"/>
    </location>
</feature>
<accession>A0A815YLY9</accession>
<dbReference type="Proteomes" id="UP000677228">
    <property type="component" value="Unassembled WGS sequence"/>
</dbReference>
<dbReference type="Proteomes" id="UP000682733">
    <property type="component" value="Unassembled WGS sequence"/>
</dbReference>
<dbReference type="Pfam" id="PF01823">
    <property type="entry name" value="MACPF"/>
    <property type="match status" value="1"/>
</dbReference>
<dbReference type="AlphaFoldDB" id="A0A815YLY9"/>
<proteinExistence type="predicted"/>
<keyword evidence="2" id="KW-0964">Secreted</keyword>
<organism evidence="9 12">
    <name type="scientific">Didymodactylos carnosus</name>
    <dbReference type="NCBI Taxonomy" id="1234261"/>
    <lineage>
        <taxon>Eukaryota</taxon>
        <taxon>Metazoa</taxon>
        <taxon>Spiralia</taxon>
        <taxon>Gnathifera</taxon>
        <taxon>Rotifera</taxon>
        <taxon>Eurotatoria</taxon>
        <taxon>Bdelloidea</taxon>
        <taxon>Philodinida</taxon>
        <taxon>Philodinidae</taxon>
        <taxon>Didymodactylos</taxon>
    </lineage>
</organism>
<evidence type="ECO:0000313" key="12">
    <source>
        <dbReference type="Proteomes" id="UP000663829"/>
    </source>
</evidence>
<sequence>MNGFKQLIFNLTYDKVPVGSCTDKLIPRGTELFCVPRSEIRAKTEKIDDTRTFLQSMANSVSVQFGVSISLVNPIVGAAGAALGGAASGGGTKNPTPDNGSGGAGSGIAGIGSSLLNLGRIGFSFGHSSQSTFVLNSINNQASTLFHTYAEVSFVELSLFEQTAHLSEEFRTVIQEMPCCDGTDAETVNYIKDYIIGYFGYTFLTKMVLGGVAQQTIVISNDNLRSMQSSGDSSSTQAQLSFSTIFNFGYQNMNNESTTKLNDFLSKVTTAYSSITGGSVLDPNKKLNDWFLTVPSNPAIIKYTLKPIFALLNKNNFPRDRDIETKSELILNVTRTLLFNSKVTCDNDCNKQNGKCEPIGVLQFNKCTCKSEFEGPDCGGAKTVPTTSTTAAPAPVVTSSTTALPVAVDYVS</sequence>
<evidence type="ECO:0000256" key="5">
    <source>
        <dbReference type="PROSITE-ProRule" id="PRU00076"/>
    </source>
</evidence>
<dbReference type="EMBL" id="CAJNOK010037575">
    <property type="protein sequence ID" value="CAF1531689.1"/>
    <property type="molecule type" value="Genomic_DNA"/>
</dbReference>
<dbReference type="PANTHER" id="PTHR45742">
    <property type="entry name" value="COMPLEMENT COMPONENT C6"/>
    <property type="match status" value="1"/>
</dbReference>
<evidence type="ECO:0008006" key="13">
    <source>
        <dbReference type="Google" id="ProtNLM"/>
    </source>
</evidence>
<evidence type="ECO:0000313" key="9">
    <source>
        <dbReference type="EMBL" id="CAF1573521.1"/>
    </source>
</evidence>
<keyword evidence="4 5" id="KW-1015">Disulfide bond</keyword>
<dbReference type="OrthoDB" id="10037824at2759"/>
<comment type="caution">
    <text evidence="5">Lacks conserved residue(s) required for the propagation of feature annotation.</text>
</comment>
<dbReference type="EMBL" id="CAJOBC010096095">
    <property type="protein sequence ID" value="CAF4437511.1"/>
    <property type="molecule type" value="Genomic_DNA"/>
</dbReference>
<dbReference type="PANTHER" id="PTHR45742:SF8">
    <property type="entry name" value="FLOCCULATION PROTEIN FLO11"/>
    <property type="match status" value="1"/>
</dbReference>
<keyword evidence="12" id="KW-1185">Reference proteome</keyword>
<evidence type="ECO:0000259" key="7">
    <source>
        <dbReference type="PROSITE" id="PS51412"/>
    </source>
</evidence>
<keyword evidence="3" id="KW-0204">Cytolysis</keyword>
<evidence type="ECO:0000259" key="6">
    <source>
        <dbReference type="PROSITE" id="PS50026"/>
    </source>
</evidence>
<comment type="caution">
    <text evidence="9">The sequence shown here is derived from an EMBL/GenBank/DDBJ whole genome shotgun (WGS) entry which is preliminary data.</text>
</comment>
<name>A0A815YLY9_9BILA</name>
<evidence type="ECO:0000256" key="4">
    <source>
        <dbReference type="ARBA" id="ARBA00023157"/>
    </source>
</evidence>
<protein>
    <recommendedName>
        <fullName evidence="13">EGF-like domain-containing protein</fullName>
    </recommendedName>
</protein>
<evidence type="ECO:0000313" key="8">
    <source>
        <dbReference type="EMBL" id="CAF1531689.1"/>
    </source>
</evidence>
<evidence type="ECO:0000313" key="10">
    <source>
        <dbReference type="EMBL" id="CAF4318753.1"/>
    </source>
</evidence>
<dbReference type="PROSITE" id="PS50026">
    <property type="entry name" value="EGF_3"/>
    <property type="match status" value="1"/>
</dbReference>
<dbReference type="PROSITE" id="PS00022">
    <property type="entry name" value="EGF_1"/>
    <property type="match status" value="1"/>
</dbReference>
<feature type="domain" description="MACPF" evidence="7">
    <location>
        <begin position="1"/>
        <end position="344"/>
    </location>
</feature>
<gene>
    <name evidence="9" type="ORF">GPM918_LOCUS40559</name>
    <name evidence="8" type="ORF">OVA965_LOCUS38288</name>
    <name evidence="11" type="ORF">SRO942_LOCUS41512</name>
    <name evidence="10" type="ORF">TMI583_LOCUS39460</name>
</gene>
<keyword evidence="5" id="KW-0245">EGF-like domain</keyword>
<dbReference type="InterPro" id="IPR020864">
    <property type="entry name" value="MACPF"/>
</dbReference>
<feature type="disulfide bond" evidence="5">
    <location>
        <begin position="369"/>
        <end position="378"/>
    </location>
</feature>
<dbReference type="EMBL" id="CAJNOQ010030243">
    <property type="protein sequence ID" value="CAF1573521.1"/>
    <property type="molecule type" value="Genomic_DNA"/>
</dbReference>
<reference evidence="9" key="1">
    <citation type="submission" date="2021-02" db="EMBL/GenBank/DDBJ databases">
        <authorList>
            <person name="Nowell W R."/>
        </authorList>
    </citation>
    <scope>NUCLEOTIDE SEQUENCE</scope>
</reference>
<dbReference type="GO" id="GO:0005576">
    <property type="term" value="C:extracellular region"/>
    <property type="evidence" value="ECO:0007669"/>
    <property type="project" value="UniProtKB-SubCell"/>
</dbReference>
<evidence type="ECO:0000313" key="11">
    <source>
        <dbReference type="EMBL" id="CAF4437511.1"/>
    </source>
</evidence>